<reference evidence="2" key="1">
    <citation type="journal article" date="2018" name="DNA Res.">
        <title>Multiple hybrid de novo genome assembly of finger millet, an orphan allotetraploid crop.</title>
        <authorList>
            <person name="Hatakeyama M."/>
            <person name="Aluri S."/>
            <person name="Balachadran M.T."/>
            <person name="Sivarajan S.R."/>
            <person name="Patrignani A."/>
            <person name="Gruter S."/>
            <person name="Poveda L."/>
            <person name="Shimizu-Inatsugi R."/>
            <person name="Baeten J."/>
            <person name="Francoijs K.J."/>
            <person name="Nataraja K.N."/>
            <person name="Reddy Y.A.N."/>
            <person name="Phadnis S."/>
            <person name="Ravikumar R.L."/>
            <person name="Schlapbach R."/>
            <person name="Sreeman S.M."/>
            <person name="Shimizu K.K."/>
        </authorList>
    </citation>
    <scope>NUCLEOTIDE SEQUENCE</scope>
</reference>
<comment type="caution">
    <text evidence="2">The sequence shown here is derived from an EMBL/GenBank/DDBJ whole genome shotgun (WGS) entry which is preliminary data.</text>
</comment>
<evidence type="ECO:0000256" key="1">
    <source>
        <dbReference type="SAM" id="MobiDB-lite"/>
    </source>
</evidence>
<dbReference type="EMBL" id="BQKI01000007">
    <property type="protein sequence ID" value="GJM98840.1"/>
    <property type="molecule type" value="Genomic_DNA"/>
</dbReference>
<name>A0AAV5CL17_ELECO</name>
<gene>
    <name evidence="2" type="primary">ga15885</name>
    <name evidence="2" type="ORF">PR202_ga15885</name>
</gene>
<evidence type="ECO:0000313" key="3">
    <source>
        <dbReference type="Proteomes" id="UP001054889"/>
    </source>
</evidence>
<dbReference type="Proteomes" id="UP001054889">
    <property type="component" value="Unassembled WGS sequence"/>
</dbReference>
<organism evidence="2 3">
    <name type="scientific">Eleusine coracana subsp. coracana</name>
    <dbReference type="NCBI Taxonomy" id="191504"/>
    <lineage>
        <taxon>Eukaryota</taxon>
        <taxon>Viridiplantae</taxon>
        <taxon>Streptophyta</taxon>
        <taxon>Embryophyta</taxon>
        <taxon>Tracheophyta</taxon>
        <taxon>Spermatophyta</taxon>
        <taxon>Magnoliopsida</taxon>
        <taxon>Liliopsida</taxon>
        <taxon>Poales</taxon>
        <taxon>Poaceae</taxon>
        <taxon>PACMAD clade</taxon>
        <taxon>Chloridoideae</taxon>
        <taxon>Cynodonteae</taxon>
        <taxon>Eleusininae</taxon>
        <taxon>Eleusine</taxon>
    </lineage>
</organism>
<protein>
    <submittedName>
        <fullName evidence="2">Uncharacterized protein</fullName>
    </submittedName>
</protein>
<keyword evidence="3" id="KW-1185">Reference proteome</keyword>
<reference evidence="2" key="2">
    <citation type="submission" date="2021-12" db="EMBL/GenBank/DDBJ databases">
        <title>Resequencing data analysis of finger millet.</title>
        <authorList>
            <person name="Hatakeyama M."/>
            <person name="Aluri S."/>
            <person name="Balachadran M.T."/>
            <person name="Sivarajan S.R."/>
            <person name="Poveda L."/>
            <person name="Shimizu-Inatsugi R."/>
            <person name="Schlapbach R."/>
            <person name="Sreeman S.M."/>
            <person name="Shimizu K.K."/>
        </authorList>
    </citation>
    <scope>NUCLEOTIDE SEQUENCE</scope>
</reference>
<evidence type="ECO:0000313" key="2">
    <source>
        <dbReference type="EMBL" id="GJM98840.1"/>
    </source>
</evidence>
<proteinExistence type="predicted"/>
<accession>A0AAV5CL17</accession>
<feature type="region of interest" description="Disordered" evidence="1">
    <location>
        <begin position="26"/>
        <end position="50"/>
    </location>
</feature>
<dbReference type="AlphaFoldDB" id="A0AAV5CL17"/>
<sequence length="93" mass="10582">MSSLLRLQLSMDRRWARPDMSAPLWKMEDKRGARGGQDDISATSGSYPQEIHDTTAEGLESSGRDLTRSQPGVSFLFFSFLRLSTCTMFDWMK</sequence>